<organism evidence="2 3">
    <name type="scientific">Petrolisthes cinctipes</name>
    <name type="common">Flat porcelain crab</name>
    <dbReference type="NCBI Taxonomy" id="88211"/>
    <lineage>
        <taxon>Eukaryota</taxon>
        <taxon>Metazoa</taxon>
        <taxon>Ecdysozoa</taxon>
        <taxon>Arthropoda</taxon>
        <taxon>Crustacea</taxon>
        <taxon>Multicrustacea</taxon>
        <taxon>Malacostraca</taxon>
        <taxon>Eumalacostraca</taxon>
        <taxon>Eucarida</taxon>
        <taxon>Decapoda</taxon>
        <taxon>Pleocyemata</taxon>
        <taxon>Anomura</taxon>
        <taxon>Galatheoidea</taxon>
        <taxon>Porcellanidae</taxon>
        <taxon>Petrolisthes</taxon>
    </lineage>
</organism>
<dbReference type="PROSITE" id="PS50994">
    <property type="entry name" value="INTEGRASE"/>
    <property type="match status" value="1"/>
</dbReference>
<accession>A0AAE1FQ38</accession>
<evidence type="ECO:0000313" key="2">
    <source>
        <dbReference type="EMBL" id="KAK3878429.1"/>
    </source>
</evidence>
<dbReference type="Gene3D" id="3.30.420.10">
    <property type="entry name" value="Ribonuclease H-like superfamily/Ribonuclease H"/>
    <property type="match status" value="1"/>
</dbReference>
<dbReference type="GO" id="GO:0003676">
    <property type="term" value="F:nucleic acid binding"/>
    <property type="evidence" value="ECO:0007669"/>
    <property type="project" value="InterPro"/>
</dbReference>
<feature type="domain" description="Integrase catalytic" evidence="1">
    <location>
        <begin position="1"/>
        <end position="133"/>
    </location>
</feature>
<evidence type="ECO:0000259" key="1">
    <source>
        <dbReference type="PROSITE" id="PS50994"/>
    </source>
</evidence>
<proteinExistence type="predicted"/>
<dbReference type="GO" id="GO:0015074">
    <property type="term" value="P:DNA integration"/>
    <property type="evidence" value="ECO:0007669"/>
    <property type="project" value="InterPro"/>
</dbReference>
<dbReference type="InterPro" id="IPR001584">
    <property type="entry name" value="Integrase_cat-core"/>
</dbReference>
<dbReference type="InterPro" id="IPR012337">
    <property type="entry name" value="RNaseH-like_sf"/>
</dbReference>
<dbReference type="PANTHER" id="PTHR38681">
    <property type="entry name" value="RETROVIRUS-RELATED POL POLYPROTEIN FROM TRANSPOSON 412-LIKE PROTEIN-RELATED"/>
    <property type="match status" value="1"/>
</dbReference>
<evidence type="ECO:0000313" key="3">
    <source>
        <dbReference type="Proteomes" id="UP001286313"/>
    </source>
</evidence>
<dbReference type="EMBL" id="JAWQEG010001559">
    <property type="protein sequence ID" value="KAK3878429.1"/>
    <property type="molecule type" value="Genomic_DNA"/>
</dbReference>
<comment type="caution">
    <text evidence="2">The sequence shown here is derived from an EMBL/GenBank/DDBJ whole genome shotgun (WGS) entry which is preliminary data.</text>
</comment>
<dbReference type="SUPFAM" id="SSF53098">
    <property type="entry name" value="Ribonuclease H-like"/>
    <property type="match status" value="1"/>
</dbReference>
<dbReference type="PANTHER" id="PTHR38681:SF1">
    <property type="entry name" value="RETROVIRUS-RELATED POL POLYPROTEIN FROM TRANSPOSON 412-LIKE PROTEIN"/>
    <property type="match status" value="1"/>
</dbReference>
<protein>
    <recommendedName>
        <fullName evidence="1">Integrase catalytic domain-containing protein</fullName>
    </recommendedName>
</protein>
<sequence length="281" mass="30890">MDRSYCIPLINTTASSVAIAFVSGWISRFGVTLDVVTDRGAQFEGELFSELSSIIGFHHLRTTSYHPQANGIIERHHRSLKSAVRARQENWFYTLPMVLLGYRLTPNATTYSPYTAVTGAHMLCPSVVITKEQPVITSKATIQQLINEMQTIGFYDHATVSIDRLKPVNISIIKQDFSSDSNVVTDTPLTSDIDRSTPDLDTDLLISPTTSDAAPSFSNDSILDHAKTTCSGRTSTGSTANVNTYSPSVCHSILNSFLWSLGLLLYNHLPARPATLMFSHC</sequence>
<reference evidence="2" key="1">
    <citation type="submission" date="2023-10" db="EMBL/GenBank/DDBJ databases">
        <title>Genome assemblies of two species of porcelain crab, Petrolisthes cinctipes and Petrolisthes manimaculis (Anomura: Porcellanidae).</title>
        <authorList>
            <person name="Angst P."/>
        </authorList>
    </citation>
    <scope>NUCLEOTIDE SEQUENCE</scope>
    <source>
        <strain evidence="2">PB745_01</strain>
        <tissue evidence="2">Gill</tissue>
    </source>
</reference>
<name>A0AAE1FQ38_PETCI</name>
<dbReference type="Proteomes" id="UP001286313">
    <property type="component" value="Unassembled WGS sequence"/>
</dbReference>
<dbReference type="AlphaFoldDB" id="A0AAE1FQ38"/>
<gene>
    <name evidence="2" type="ORF">Pcinc_017013</name>
</gene>
<keyword evidence="3" id="KW-1185">Reference proteome</keyword>
<dbReference type="InterPro" id="IPR036397">
    <property type="entry name" value="RNaseH_sf"/>
</dbReference>